<comment type="caution">
    <text evidence="3">The sequence shown here is derived from an EMBL/GenBank/DDBJ whole genome shotgun (WGS) entry which is preliminary data.</text>
</comment>
<dbReference type="InterPro" id="IPR001138">
    <property type="entry name" value="Zn2Cys6_DnaBD"/>
</dbReference>
<proteinExistence type="predicted"/>
<dbReference type="OrthoDB" id="416217at2759"/>
<dbReference type="Pfam" id="PF00172">
    <property type="entry name" value="Zn_clus"/>
    <property type="match status" value="1"/>
</dbReference>
<dbReference type="GO" id="GO:0008270">
    <property type="term" value="F:zinc ion binding"/>
    <property type="evidence" value="ECO:0007669"/>
    <property type="project" value="InterPro"/>
</dbReference>
<dbReference type="GO" id="GO:0001228">
    <property type="term" value="F:DNA-binding transcription activator activity, RNA polymerase II-specific"/>
    <property type="evidence" value="ECO:0007669"/>
    <property type="project" value="TreeGrafter"/>
</dbReference>
<dbReference type="InterPro" id="IPR036864">
    <property type="entry name" value="Zn2-C6_fun-type_DNA-bd_sf"/>
</dbReference>
<name>A0A8H3EC52_9LECA</name>
<feature type="domain" description="Zn(2)-C6 fungal-type" evidence="2">
    <location>
        <begin position="29"/>
        <end position="59"/>
    </location>
</feature>
<dbReference type="PANTHER" id="PTHR47784:SF9">
    <property type="entry name" value="ZN(II)2CYS6 TRANSCRIPTION FACTOR (EUROFUNG)"/>
    <property type="match status" value="1"/>
</dbReference>
<accession>A0A8H3EC52</accession>
<dbReference type="Proteomes" id="UP000664169">
    <property type="component" value="Unassembled WGS sequence"/>
</dbReference>
<dbReference type="Gene3D" id="4.10.240.10">
    <property type="entry name" value="Zn(2)-C6 fungal-type DNA-binding domain"/>
    <property type="match status" value="1"/>
</dbReference>
<protein>
    <recommendedName>
        <fullName evidence="2">Zn(2)-C6 fungal-type domain-containing protein</fullName>
    </recommendedName>
</protein>
<evidence type="ECO:0000259" key="2">
    <source>
        <dbReference type="PROSITE" id="PS50048"/>
    </source>
</evidence>
<dbReference type="SMART" id="SM00066">
    <property type="entry name" value="GAL4"/>
    <property type="match status" value="1"/>
</dbReference>
<organism evidence="3 4">
    <name type="scientific">Gomphillus americanus</name>
    <dbReference type="NCBI Taxonomy" id="1940652"/>
    <lineage>
        <taxon>Eukaryota</taxon>
        <taxon>Fungi</taxon>
        <taxon>Dikarya</taxon>
        <taxon>Ascomycota</taxon>
        <taxon>Pezizomycotina</taxon>
        <taxon>Lecanoromycetes</taxon>
        <taxon>OSLEUM clade</taxon>
        <taxon>Ostropomycetidae</taxon>
        <taxon>Ostropales</taxon>
        <taxon>Graphidaceae</taxon>
        <taxon>Gomphilloideae</taxon>
        <taxon>Gomphillus</taxon>
    </lineage>
</organism>
<dbReference type="EMBL" id="CAJPDQ010000001">
    <property type="protein sequence ID" value="CAF9903784.1"/>
    <property type="molecule type" value="Genomic_DNA"/>
</dbReference>
<dbReference type="SUPFAM" id="SSF57701">
    <property type="entry name" value="Zn2/Cys6 DNA-binding domain"/>
    <property type="match status" value="1"/>
</dbReference>
<dbReference type="PROSITE" id="PS00463">
    <property type="entry name" value="ZN2_CY6_FUNGAL_1"/>
    <property type="match status" value="1"/>
</dbReference>
<keyword evidence="1" id="KW-0539">Nucleus</keyword>
<dbReference type="CDD" id="cd00067">
    <property type="entry name" value="GAL4"/>
    <property type="match status" value="1"/>
</dbReference>
<sequence length="442" mass="50080">MQSRFKVNLIDASPKPRNTRKAHSKSRSGCKACKQRRVKCDEKKTGCGRCISRNIACLYEPVDRPTTVSRSSKQWHPEIANYPLLIEPTPDVTISPNADGYNLSLAVVRDRLGDVLSPTASFNALRSLQHFQTKTGLALGFERIDGILSFLASQAIWEYPFLMHSILAVTNSHLKRLYCSDQDAVVKYKILEANHWQYALHLYRNEIQCISNQQRSNVDKTDALFATALLSVVFTFAADDEIRPDTITSGDEGSLLEAFNTFLSMTGFQALILFLPYMDISPSWEAVLRSADDEVSSFSSDAARLDDLPIAFVRLCGLTPTSSPTSNIYHKLLRALTPILLLEPGRQNIPKIFAYIGRVWPSARSLFITKDPIALLFLSWWLTELRQLDLWWATTRARSQSQAIVNYLRTLTRLDLLPFLEYPETFGAVSIDWIWHETIVNQ</sequence>
<evidence type="ECO:0000313" key="3">
    <source>
        <dbReference type="EMBL" id="CAF9903784.1"/>
    </source>
</evidence>
<dbReference type="PANTHER" id="PTHR47784">
    <property type="entry name" value="STEROL UPTAKE CONTROL PROTEIN 2"/>
    <property type="match status" value="1"/>
</dbReference>
<keyword evidence="4" id="KW-1185">Reference proteome</keyword>
<reference evidence="3" key="1">
    <citation type="submission" date="2021-03" db="EMBL/GenBank/DDBJ databases">
        <authorList>
            <person name="Tagirdzhanova G."/>
        </authorList>
    </citation>
    <scope>NUCLEOTIDE SEQUENCE</scope>
</reference>
<dbReference type="AlphaFoldDB" id="A0A8H3EC52"/>
<evidence type="ECO:0000256" key="1">
    <source>
        <dbReference type="ARBA" id="ARBA00023242"/>
    </source>
</evidence>
<dbReference type="PROSITE" id="PS50048">
    <property type="entry name" value="ZN2_CY6_FUNGAL_2"/>
    <property type="match status" value="1"/>
</dbReference>
<dbReference type="InterPro" id="IPR053157">
    <property type="entry name" value="Sterol_Uptake_Regulator"/>
</dbReference>
<evidence type="ECO:0000313" key="4">
    <source>
        <dbReference type="Proteomes" id="UP000664169"/>
    </source>
</evidence>
<gene>
    <name evidence="3" type="ORF">GOMPHAMPRED_000545</name>
</gene>